<dbReference type="GO" id="GO:0016300">
    <property type="term" value="F:tRNA (uridine) methyltransferase activity"/>
    <property type="evidence" value="ECO:0007669"/>
    <property type="project" value="UniProtKB-UniRule"/>
</dbReference>
<dbReference type="HAMAP" id="MF_02217">
    <property type="entry name" value="TrmR_methyltr"/>
    <property type="match status" value="1"/>
</dbReference>
<dbReference type="InterPro" id="IPR002935">
    <property type="entry name" value="SAM_O-MeTrfase"/>
</dbReference>
<dbReference type="EC" id="2.1.1.-" evidence="4"/>
<dbReference type="InterPro" id="IPR043675">
    <property type="entry name" value="TrmR_methyltr"/>
</dbReference>
<dbReference type="SUPFAM" id="SSF53335">
    <property type="entry name" value="S-adenosyl-L-methionine-dependent methyltransferases"/>
    <property type="match status" value="1"/>
</dbReference>
<dbReference type="PANTHER" id="PTHR10509:SF14">
    <property type="entry name" value="CAFFEOYL-COA O-METHYLTRANSFERASE 3-RELATED"/>
    <property type="match status" value="1"/>
</dbReference>
<dbReference type="GO" id="GO:0000287">
    <property type="term" value="F:magnesium ion binding"/>
    <property type="evidence" value="ECO:0007669"/>
    <property type="project" value="UniProtKB-UniRule"/>
</dbReference>
<dbReference type="PANTHER" id="PTHR10509">
    <property type="entry name" value="O-METHYLTRANSFERASE-RELATED"/>
    <property type="match status" value="1"/>
</dbReference>
<dbReference type="Gene3D" id="3.40.50.150">
    <property type="entry name" value="Vaccinia Virus protein VP39"/>
    <property type="match status" value="1"/>
</dbReference>
<protein>
    <recommendedName>
        <fullName evidence="4">tRNA 5-hydroxyuridine methyltransferase</fullName>
        <ecNumber evidence="4">2.1.1.-</ecNumber>
    </recommendedName>
    <alternativeName>
        <fullName evidence="4">ho5U methyltransferase</fullName>
    </alternativeName>
</protein>
<comment type="catalytic activity">
    <reaction evidence="4">
        <text>5-hydroxyuridine(34) in tRNA + S-adenosyl-L-methionine = 5-methoxyuridine(34) in tRNA + S-adenosyl-L-homocysteine + H(+)</text>
        <dbReference type="Rhea" id="RHEA:60524"/>
        <dbReference type="Rhea" id="RHEA-COMP:13381"/>
        <dbReference type="Rhea" id="RHEA-COMP:15591"/>
        <dbReference type="ChEBI" id="CHEBI:15378"/>
        <dbReference type="ChEBI" id="CHEBI:57856"/>
        <dbReference type="ChEBI" id="CHEBI:59789"/>
        <dbReference type="ChEBI" id="CHEBI:136877"/>
        <dbReference type="ChEBI" id="CHEBI:143860"/>
    </reaction>
</comment>
<evidence type="ECO:0000313" key="5">
    <source>
        <dbReference type="EMBL" id="XCJ16574.1"/>
    </source>
</evidence>
<dbReference type="InterPro" id="IPR050362">
    <property type="entry name" value="Cation-dep_OMT"/>
</dbReference>
<sequence length="218" mass="24716">MIDFSKLSDYAASFTQSENDLLRRMEKKAHEIYIPIMHPAAMAFLQQVIRWKNPKHILELGTAIGYSSIRMRLAAGADVDISSVERDRDMIREAKENIRSMGFESSIHVIEGDATRELPEVRQAAPFDLILFDAAKAQYEHLFPVYADLLSDDGIIITDNVLFHGLVCDIEGIKKKQLRRLVEKVDSYNHFLVRQQGFDTIFLTVGDGLAVSTKKSSK</sequence>
<proteinExistence type="inferred from homology"/>
<dbReference type="Pfam" id="PF01596">
    <property type="entry name" value="Methyltransf_3"/>
    <property type="match status" value="1"/>
</dbReference>
<feature type="binding site" evidence="4">
    <location>
        <position position="133"/>
    </location>
    <ligand>
        <name>S-adenosyl-L-methionine</name>
        <dbReference type="ChEBI" id="CHEBI:59789"/>
    </ligand>
</feature>
<organism evidence="5">
    <name type="scientific">Sporolactobacillus sp. Y61</name>
    <dbReference type="NCBI Taxonomy" id="3160863"/>
    <lineage>
        <taxon>Bacteria</taxon>
        <taxon>Bacillati</taxon>
        <taxon>Bacillota</taxon>
        <taxon>Bacilli</taxon>
        <taxon>Bacillales</taxon>
        <taxon>Sporolactobacillaceae</taxon>
        <taxon>Sporolactobacillus</taxon>
    </lineage>
</organism>
<dbReference type="GO" id="GO:0030488">
    <property type="term" value="P:tRNA methylation"/>
    <property type="evidence" value="ECO:0007669"/>
    <property type="project" value="UniProtKB-UniRule"/>
</dbReference>
<feature type="binding site" evidence="4">
    <location>
        <position position="85"/>
    </location>
    <ligand>
        <name>S-adenosyl-L-methionine</name>
        <dbReference type="ChEBI" id="CHEBI:59789"/>
    </ligand>
</feature>
<dbReference type="GO" id="GO:0008757">
    <property type="term" value="F:S-adenosylmethionine-dependent methyltransferase activity"/>
    <property type="evidence" value="ECO:0007669"/>
    <property type="project" value="TreeGrafter"/>
</dbReference>
<accession>A0AAU8IDV2</accession>
<dbReference type="PROSITE" id="PS51682">
    <property type="entry name" value="SAM_OMT_I"/>
    <property type="match status" value="1"/>
</dbReference>
<evidence type="ECO:0000256" key="2">
    <source>
        <dbReference type="ARBA" id="ARBA00022679"/>
    </source>
</evidence>
<comment type="similarity">
    <text evidence="4">Belongs to the class I-like SAM-binding methyltransferase superfamily. Cation-dependent O-methyltransferase family.</text>
</comment>
<evidence type="ECO:0000256" key="1">
    <source>
        <dbReference type="ARBA" id="ARBA00022603"/>
    </source>
</evidence>
<comment type="subunit">
    <text evidence="4">Homodimer.</text>
</comment>
<dbReference type="RefSeq" id="WP_240697221.1">
    <property type="nucleotide sequence ID" value="NZ_CP159510.1"/>
</dbReference>
<dbReference type="EMBL" id="CP159510">
    <property type="protein sequence ID" value="XCJ16574.1"/>
    <property type="molecule type" value="Genomic_DNA"/>
</dbReference>
<evidence type="ECO:0000256" key="3">
    <source>
        <dbReference type="ARBA" id="ARBA00022691"/>
    </source>
</evidence>
<evidence type="ECO:0000256" key="4">
    <source>
        <dbReference type="HAMAP-Rule" id="MF_02217"/>
    </source>
</evidence>
<keyword evidence="1 4" id="KW-0489">Methyltransferase</keyword>
<feature type="binding site" evidence="4">
    <location>
        <position position="159"/>
    </location>
    <ligand>
        <name>Mg(2+)</name>
        <dbReference type="ChEBI" id="CHEBI:18420"/>
    </ligand>
</feature>
<dbReference type="CDD" id="cd02440">
    <property type="entry name" value="AdoMet_MTases"/>
    <property type="match status" value="1"/>
</dbReference>
<keyword evidence="4" id="KW-0479">Metal-binding</keyword>
<keyword evidence="2 4" id="KW-0808">Transferase</keyword>
<dbReference type="AlphaFoldDB" id="A0AAU8IDV2"/>
<feature type="binding site" evidence="4">
    <location>
        <begin position="113"/>
        <end position="114"/>
    </location>
    <ligand>
        <name>S-adenosyl-L-methionine</name>
        <dbReference type="ChEBI" id="CHEBI:59789"/>
    </ligand>
</feature>
<feature type="binding site" evidence="4">
    <location>
        <position position="67"/>
    </location>
    <ligand>
        <name>S-adenosyl-L-methionine</name>
        <dbReference type="ChEBI" id="CHEBI:59789"/>
    </ligand>
</feature>
<feature type="binding site" evidence="4">
    <location>
        <position position="160"/>
    </location>
    <ligand>
        <name>Mg(2+)</name>
        <dbReference type="ChEBI" id="CHEBI:18420"/>
    </ligand>
</feature>
<keyword evidence="3 4" id="KW-0949">S-adenosyl-L-methionine</keyword>
<feature type="binding site" evidence="4">
    <location>
        <position position="133"/>
    </location>
    <ligand>
        <name>Mg(2+)</name>
        <dbReference type="ChEBI" id="CHEBI:18420"/>
    </ligand>
</feature>
<feature type="binding site" evidence="4">
    <location>
        <position position="37"/>
    </location>
    <ligand>
        <name>S-adenosyl-L-methionine</name>
        <dbReference type="ChEBI" id="CHEBI:59789"/>
    </ligand>
</feature>
<keyword evidence="4" id="KW-0819">tRNA processing</keyword>
<keyword evidence="4" id="KW-0460">Magnesium</keyword>
<gene>
    <name evidence="4" type="primary">trmR</name>
    <name evidence="5" type="ORF">ABNN70_13105</name>
</gene>
<dbReference type="GO" id="GO:0008171">
    <property type="term" value="F:O-methyltransferase activity"/>
    <property type="evidence" value="ECO:0007669"/>
    <property type="project" value="InterPro"/>
</dbReference>
<comment type="function">
    <text evidence="4">Catalyzes the methylation of 5-hydroxyuridine (ho5U) to form 5-methoxyuridine (mo5U) at position 34 in tRNAs.</text>
</comment>
<reference evidence="5" key="1">
    <citation type="submission" date="2024-06" db="EMBL/GenBank/DDBJ databases">
        <authorList>
            <person name="Fan A."/>
            <person name="Zhang F.Y."/>
            <person name="Zhang L."/>
        </authorList>
    </citation>
    <scope>NUCLEOTIDE SEQUENCE</scope>
    <source>
        <strain evidence="5">Y61</strain>
    </source>
</reference>
<dbReference type="InterPro" id="IPR029063">
    <property type="entry name" value="SAM-dependent_MTases_sf"/>
</dbReference>
<name>A0AAU8IDV2_9BACL</name>